<gene>
    <name evidence="2" type="ORF">EDB92DRAFT_2106228</name>
</gene>
<feature type="compositionally biased region" description="Acidic residues" evidence="1">
    <location>
        <begin position="395"/>
        <end position="407"/>
    </location>
</feature>
<feature type="region of interest" description="Disordered" evidence="1">
    <location>
        <begin position="317"/>
        <end position="336"/>
    </location>
</feature>
<protein>
    <submittedName>
        <fullName evidence="2">Uncharacterized protein</fullName>
    </submittedName>
</protein>
<accession>A0AAD4Q9Q6</accession>
<organism evidence="2 3">
    <name type="scientific">Lactarius akahatsu</name>
    <dbReference type="NCBI Taxonomy" id="416441"/>
    <lineage>
        <taxon>Eukaryota</taxon>
        <taxon>Fungi</taxon>
        <taxon>Dikarya</taxon>
        <taxon>Basidiomycota</taxon>
        <taxon>Agaricomycotina</taxon>
        <taxon>Agaricomycetes</taxon>
        <taxon>Russulales</taxon>
        <taxon>Russulaceae</taxon>
        <taxon>Lactarius</taxon>
    </lineage>
</organism>
<dbReference type="AlphaFoldDB" id="A0AAD4Q9Q6"/>
<name>A0AAD4Q9Q6_9AGAM</name>
<feature type="compositionally biased region" description="Basic residues" evidence="1">
    <location>
        <begin position="85"/>
        <end position="101"/>
    </location>
</feature>
<evidence type="ECO:0000313" key="3">
    <source>
        <dbReference type="Proteomes" id="UP001201163"/>
    </source>
</evidence>
<feature type="region of interest" description="Disordered" evidence="1">
    <location>
        <begin position="52"/>
        <end position="126"/>
    </location>
</feature>
<dbReference type="EMBL" id="JAKELL010000086">
    <property type="protein sequence ID" value="KAH8983634.1"/>
    <property type="molecule type" value="Genomic_DNA"/>
</dbReference>
<proteinExistence type="predicted"/>
<sequence length="610" mass="66993">MYDEDDKEEEKEMFKIPRPLDQALEHSLTTQQILTWQLRRRHRWRPVARERGGCHTVADQTRSHARMRAVSNRNDDRLPVSPCGKGKRHPHTPINPRRKRQRVADEREQDDSEMPRVNYGAYPRPSRNLSAAPAVLASISHPVRKMQEMQHHAILQGFCCEEASIGTHGLHISLLPNLSPPRTTAVALSPTLPQPIPVICRTSRHLWPADADADADRRVVPPHPPRARMTTIRANAQLCNTRARWVSTHDPGAGMDIVCAHTNWRVGHVVSDASASADTGIGEYAGDGTIDPPVFGGDGNNNPGKLGARQFMSSATMAPHDPHVRDGRRRGGGRGRGCGPVIWEHERRRLCASVGKGKRRAAVVDGVVSAAAGPKMRRKNWRKALADEPVRHDGDSDDDVESDEDEETHASNVVIGHAGGLTFSHHCRRKSPRPKMRCMLIRESMDELMPQPVLRFIEKWYIHRLVPRVDPPIVLQRHSSVWPVATIVTARFACGCGDVFDGGWNATAVFTVSGEPLCNAFLHGNKTLLLLSPPPPPAGYPNQRRKSSNCKDASMCLSSVGAAAELPRGCAGASGFDSVEPRGFLGGAEAEERHLPPAICAVSSAEANGQ</sequence>
<dbReference type="Proteomes" id="UP001201163">
    <property type="component" value="Unassembled WGS sequence"/>
</dbReference>
<evidence type="ECO:0000313" key="2">
    <source>
        <dbReference type="EMBL" id="KAH8983634.1"/>
    </source>
</evidence>
<comment type="caution">
    <text evidence="2">The sequence shown here is derived from an EMBL/GenBank/DDBJ whole genome shotgun (WGS) entry which is preliminary data.</text>
</comment>
<evidence type="ECO:0000256" key="1">
    <source>
        <dbReference type="SAM" id="MobiDB-lite"/>
    </source>
</evidence>
<keyword evidence="3" id="KW-1185">Reference proteome</keyword>
<feature type="region of interest" description="Disordered" evidence="1">
    <location>
        <begin position="383"/>
        <end position="408"/>
    </location>
</feature>
<feature type="compositionally biased region" description="Basic and acidic residues" evidence="1">
    <location>
        <begin position="384"/>
        <end position="394"/>
    </location>
</feature>
<reference evidence="2" key="1">
    <citation type="submission" date="2022-01" db="EMBL/GenBank/DDBJ databases">
        <title>Comparative genomics reveals a dynamic genome evolution in the ectomycorrhizal milk-cap (Lactarius) mushrooms.</title>
        <authorList>
            <consortium name="DOE Joint Genome Institute"/>
            <person name="Lebreton A."/>
            <person name="Tang N."/>
            <person name="Kuo A."/>
            <person name="LaButti K."/>
            <person name="Drula E."/>
            <person name="Barry K."/>
            <person name="Clum A."/>
            <person name="Lipzen A."/>
            <person name="Mousain D."/>
            <person name="Ng V."/>
            <person name="Wang R."/>
            <person name="Wang X."/>
            <person name="Dai Y."/>
            <person name="Henrissat B."/>
            <person name="Grigoriev I.V."/>
            <person name="Guerin-Laguette A."/>
            <person name="Yu F."/>
            <person name="Martin F.M."/>
        </authorList>
    </citation>
    <scope>NUCLEOTIDE SEQUENCE</scope>
    <source>
        <strain evidence="2">QP</strain>
    </source>
</reference>